<evidence type="ECO:0000313" key="11">
    <source>
        <dbReference type="Ensembl" id="ENSCHIP00010017109.1"/>
    </source>
</evidence>
<evidence type="ECO:0000256" key="4">
    <source>
        <dbReference type="ARBA" id="ARBA00022553"/>
    </source>
</evidence>
<evidence type="ECO:0000256" key="8">
    <source>
        <dbReference type="ARBA" id="ARBA00023098"/>
    </source>
</evidence>
<name>A0A8C2PD82_CAPHI</name>
<keyword evidence="3" id="KW-0444">Lipid biosynthesis</keyword>
<evidence type="ECO:0000256" key="2">
    <source>
        <dbReference type="ARBA" id="ARBA00005194"/>
    </source>
</evidence>
<keyword evidence="6" id="KW-0521">NADP</keyword>
<dbReference type="Gene3D" id="3.40.50.720">
    <property type="entry name" value="NAD(P)-binding Rossmann-like Domain"/>
    <property type="match status" value="1"/>
</dbReference>
<dbReference type="GO" id="GO:0033306">
    <property type="term" value="P:phytol metabolic process"/>
    <property type="evidence" value="ECO:0007669"/>
    <property type="project" value="TreeGrafter"/>
</dbReference>
<evidence type="ECO:0000256" key="1">
    <source>
        <dbReference type="ARBA" id="ARBA00004275"/>
    </source>
</evidence>
<evidence type="ECO:0000256" key="7">
    <source>
        <dbReference type="ARBA" id="ARBA00023002"/>
    </source>
</evidence>
<protein>
    <submittedName>
        <fullName evidence="11">Uncharacterized protein</fullName>
    </submittedName>
</protein>
<dbReference type="InterPro" id="IPR036291">
    <property type="entry name" value="NAD(P)-bd_dom_sf"/>
</dbReference>
<evidence type="ECO:0000256" key="3">
    <source>
        <dbReference type="ARBA" id="ARBA00022516"/>
    </source>
</evidence>
<dbReference type="Ensembl" id="ENSCHIT00010023886.1">
    <property type="protein sequence ID" value="ENSCHIP00010017109.1"/>
    <property type="gene ID" value="ENSCHIG00010012428.1"/>
</dbReference>
<keyword evidence="5" id="KW-0276">Fatty acid metabolism</keyword>
<evidence type="ECO:0000256" key="9">
    <source>
        <dbReference type="ARBA" id="ARBA00023140"/>
    </source>
</evidence>
<dbReference type="PANTHER" id="PTHR24317">
    <property type="entry name" value="PEROXISOMAL TRANS-2-ENOYL-COA REDUCTASE"/>
    <property type="match status" value="1"/>
</dbReference>
<dbReference type="PANTHER" id="PTHR24317:SF7">
    <property type="entry name" value="PEROXISOMAL TRANS-2-ENOYL-COA REDUCTASE"/>
    <property type="match status" value="1"/>
</dbReference>
<evidence type="ECO:0000256" key="5">
    <source>
        <dbReference type="ARBA" id="ARBA00022832"/>
    </source>
</evidence>
<organism evidence="11">
    <name type="scientific">Capra hircus</name>
    <name type="common">Goat</name>
    <dbReference type="NCBI Taxonomy" id="9925"/>
    <lineage>
        <taxon>Eukaryota</taxon>
        <taxon>Metazoa</taxon>
        <taxon>Chordata</taxon>
        <taxon>Craniata</taxon>
        <taxon>Vertebrata</taxon>
        <taxon>Euteleostomi</taxon>
        <taxon>Mammalia</taxon>
        <taxon>Eutheria</taxon>
        <taxon>Laurasiatheria</taxon>
        <taxon>Artiodactyla</taxon>
        <taxon>Ruminantia</taxon>
        <taxon>Pecora</taxon>
        <taxon>Bovidae</taxon>
        <taxon>Caprinae</taxon>
        <taxon>Capra</taxon>
    </lineage>
</organism>
<evidence type="ECO:0000256" key="10">
    <source>
        <dbReference type="ARBA" id="ARBA00023160"/>
    </source>
</evidence>
<keyword evidence="10" id="KW-0275">Fatty acid biosynthesis</keyword>
<accession>A0A8C2PD82</accession>
<comment type="pathway">
    <text evidence="2">Lipid metabolism; fatty acid biosynthesis.</text>
</comment>
<reference evidence="11" key="1">
    <citation type="submission" date="2019-03" db="EMBL/GenBank/DDBJ databases">
        <title>Genome sequencing and reference-guided assembly of Black Bengal Goat (Capra hircus).</title>
        <authorList>
            <person name="Siddiki A.Z."/>
            <person name="Baten A."/>
            <person name="Billah M."/>
            <person name="Alam M.A.U."/>
            <person name="Shawrob K.S.M."/>
            <person name="Saha S."/>
            <person name="Chowdhury M."/>
            <person name="Rahman A.H."/>
            <person name="Stear M."/>
            <person name="Miah G."/>
            <person name="Das G.B."/>
            <person name="Hossain M.M."/>
            <person name="Kumkum M."/>
            <person name="Islam M.S."/>
            <person name="Mollah A.M."/>
            <person name="Ahsan A."/>
            <person name="Tusar F."/>
            <person name="Khan M.K.I."/>
        </authorList>
    </citation>
    <scope>NUCLEOTIDE SEQUENCE [LARGE SCALE GENOMIC DNA]</scope>
</reference>
<dbReference type="AlphaFoldDB" id="A0A8C2PD82"/>
<reference evidence="11" key="2">
    <citation type="submission" date="2025-08" db="UniProtKB">
        <authorList>
            <consortium name="Ensembl"/>
        </authorList>
    </citation>
    <scope>IDENTIFICATION</scope>
</reference>
<keyword evidence="4" id="KW-0597">Phosphoprotein</keyword>
<evidence type="ECO:0000256" key="6">
    <source>
        <dbReference type="ARBA" id="ARBA00022857"/>
    </source>
</evidence>
<keyword evidence="9" id="KW-0576">Peroxisome</keyword>
<dbReference type="SUPFAM" id="SSF51735">
    <property type="entry name" value="NAD(P)-binding Rossmann-fold domains"/>
    <property type="match status" value="1"/>
</dbReference>
<proteinExistence type="predicted"/>
<dbReference type="GO" id="GO:0019166">
    <property type="term" value="F:trans-2-enoyl-CoA reductase (NADPH) activity"/>
    <property type="evidence" value="ECO:0007669"/>
    <property type="project" value="TreeGrafter"/>
</dbReference>
<sequence>MLCCRADVEWWAPECKSSNRGSTHFLLSSISIASIASGFGSSGNLYFSVGKERSVGVRTTTNENISIFTCSLTVVSSGCNVVIASRKFDRLKSAADELNASLPPSIQAQVTPIKCNIRNEEEVKLISLFLKIEI</sequence>
<comment type="subcellular location">
    <subcellularLocation>
        <location evidence="1">Peroxisome</location>
    </subcellularLocation>
</comment>
<dbReference type="GO" id="GO:0006633">
    <property type="term" value="P:fatty acid biosynthetic process"/>
    <property type="evidence" value="ECO:0007669"/>
    <property type="project" value="UniProtKB-KW"/>
</dbReference>
<dbReference type="InterPro" id="IPR052388">
    <property type="entry name" value="Peroxisomal_t2-enoyl-CoA_red"/>
</dbReference>
<keyword evidence="8" id="KW-0443">Lipid metabolism</keyword>
<dbReference type="GO" id="GO:0005777">
    <property type="term" value="C:peroxisome"/>
    <property type="evidence" value="ECO:0007669"/>
    <property type="project" value="UniProtKB-SubCell"/>
</dbReference>
<keyword evidence="7" id="KW-0560">Oxidoreductase</keyword>